<reference evidence="2 3" key="1">
    <citation type="submission" date="2019-07" db="EMBL/GenBank/DDBJ databases">
        <authorList>
            <person name="Park M."/>
        </authorList>
    </citation>
    <scope>NUCLEOTIDE SEQUENCE [LARGE SCALE GENOMIC DNA]</scope>
    <source>
        <strain evidence="2 3">KCTC32445</strain>
    </source>
</reference>
<feature type="chain" id="PRO_5021822940" evidence="1">
    <location>
        <begin position="22"/>
        <end position="165"/>
    </location>
</feature>
<accession>A0A553WAK8</accession>
<dbReference type="OrthoDB" id="7594625at2"/>
<keyword evidence="1" id="KW-0732">Signal</keyword>
<feature type="signal peptide" evidence="1">
    <location>
        <begin position="1"/>
        <end position="21"/>
    </location>
</feature>
<dbReference type="Proteomes" id="UP000320160">
    <property type="component" value="Unassembled WGS sequence"/>
</dbReference>
<evidence type="ECO:0000256" key="1">
    <source>
        <dbReference type="SAM" id="SignalP"/>
    </source>
</evidence>
<protein>
    <submittedName>
        <fullName evidence="2">Uncharacterized protein</fullName>
    </submittedName>
</protein>
<name>A0A553WAK8_9SPHN</name>
<proteinExistence type="predicted"/>
<keyword evidence="3" id="KW-1185">Reference proteome</keyword>
<evidence type="ECO:0000313" key="3">
    <source>
        <dbReference type="Proteomes" id="UP000320160"/>
    </source>
</evidence>
<comment type="caution">
    <text evidence="2">The sequence shown here is derived from an EMBL/GenBank/DDBJ whole genome shotgun (WGS) entry which is preliminary data.</text>
</comment>
<dbReference type="RefSeq" id="WP_143776938.1">
    <property type="nucleotide sequence ID" value="NZ_VKKU01000002.1"/>
</dbReference>
<dbReference type="AlphaFoldDB" id="A0A553WAK8"/>
<organism evidence="2 3">
    <name type="scientific">Sphingorhabdus contaminans</name>
    <dbReference type="NCBI Taxonomy" id="1343899"/>
    <lineage>
        <taxon>Bacteria</taxon>
        <taxon>Pseudomonadati</taxon>
        <taxon>Pseudomonadota</taxon>
        <taxon>Alphaproteobacteria</taxon>
        <taxon>Sphingomonadales</taxon>
        <taxon>Sphingomonadaceae</taxon>
        <taxon>Sphingorhabdus</taxon>
    </lineage>
</organism>
<sequence length="165" mass="17655">MRSKLGVIGIALLGVSAPAMAQDIEFRPGTGVSAPDIAPEDANGVNEIAERMADPQMQDRIASAVEIMTRTVMDMPVGPLVESIEKARPGTVKRDIPRDATLADIADRDAEALPEKLGEGSRQMLSMAGSLAQAMAAMMPEFERMGRAMEESFKAAKTQARNARN</sequence>
<dbReference type="EMBL" id="VKKU01000002">
    <property type="protein sequence ID" value="TSB01719.1"/>
    <property type="molecule type" value="Genomic_DNA"/>
</dbReference>
<evidence type="ECO:0000313" key="2">
    <source>
        <dbReference type="EMBL" id="TSB01719.1"/>
    </source>
</evidence>
<gene>
    <name evidence="2" type="ORF">FOM92_11105</name>
</gene>